<proteinExistence type="inferred from homology"/>
<reference evidence="8" key="2">
    <citation type="submission" date="2023-01" db="EMBL/GenBank/DDBJ databases">
        <title>Draft genome sequence of Maritalea porphyrae strain NBRC 107169.</title>
        <authorList>
            <person name="Sun Q."/>
            <person name="Mori K."/>
        </authorList>
    </citation>
    <scope>NUCLEOTIDE SEQUENCE</scope>
    <source>
        <strain evidence="8">NBRC 107169</strain>
    </source>
</reference>
<dbReference type="EC" id="2.1.1.297" evidence="5"/>
<feature type="binding site" evidence="5">
    <location>
        <begin position="186"/>
        <end position="189"/>
    </location>
    <ligand>
        <name>substrate</name>
    </ligand>
</feature>
<dbReference type="NCBIfam" id="TIGR03534">
    <property type="entry name" value="RF_mod_PrmC"/>
    <property type="match status" value="1"/>
</dbReference>
<evidence type="ECO:0000313" key="9">
    <source>
        <dbReference type="Proteomes" id="UP001161405"/>
    </source>
</evidence>
<dbReference type="Proteomes" id="UP001161405">
    <property type="component" value="Unassembled WGS sequence"/>
</dbReference>
<organism evidence="8 9">
    <name type="scientific">Maritalea porphyrae</name>
    <dbReference type="NCBI Taxonomy" id="880732"/>
    <lineage>
        <taxon>Bacteria</taxon>
        <taxon>Pseudomonadati</taxon>
        <taxon>Pseudomonadota</taxon>
        <taxon>Alphaproteobacteria</taxon>
        <taxon>Hyphomicrobiales</taxon>
        <taxon>Devosiaceae</taxon>
        <taxon>Maritalea</taxon>
    </lineage>
</organism>
<dbReference type="RefSeq" id="WP_284362120.1">
    <property type="nucleotide sequence ID" value="NZ_BSNI01000002.1"/>
</dbReference>
<name>A0ABQ5URB5_9HYPH</name>
<dbReference type="PANTHER" id="PTHR18895:SF74">
    <property type="entry name" value="MTRF1L RELEASE FACTOR GLUTAMINE METHYLTRANSFERASE"/>
    <property type="match status" value="1"/>
</dbReference>
<feature type="domain" description="Methyltransferase small" evidence="6">
    <location>
        <begin position="106"/>
        <end position="190"/>
    </location>
</feature>
<evidence type="ECO:0000256" key="4">
    <source>
        <dbReference type="ARBA" id="ARBA00048391"/>
    </source>
</evidence>
<dbReference type="CDD" id="cd02440">
    <property type="entry name" value="AdoMet_MTases"/>
    <property type="match status" value="1"/>
</dbReference>
<dbReference type="Pfam" id="PF05175">
    <property type="entry name" value="MTS"/>
    <property type="match status" value="1"/>
</dbReference>
<keyword evidence="9" id="KW-1185">Reference proteome</keyword>
<evidence type="ECO:0000259" key="6">
    <source>
        <dbReference type="Pfam" id="PF05175"/>
    </source>
</evidence>
<dbReference type="HAMAP" id="MF_02126">
    <property type="entry name" value="RF_methyltr_PrmC"/>
    <property type="match status" value="1"/>
</dbReference>
<dbReference type="EMBL" id="BSNI01000002">
    <property type="protein sequence ID" value="GLQ16477.1"/>
    <property type="molecule type" value="Genomic_DNA"/>
</dbReference>
<dbReference type="Gene3D" id="1.10.8.10">
    <property type="entry name" value="DNA helicase RuvA subunit, C-terminal domain"/>
    <property type="match status" value="1"/>
</dbReference>
<feature type="binding site" evidence="5">
    <location>
        <position position="186"/>
    </location>
    <ligand>
        <name>S-adenosyl-L-methionine</name>
        <dbReference type="ChEBI" id="CHEBI:59789"/>
    </ligand>
</feature>
<dbReference type="InterPro" id="IPR040758">
    <property type="entry name" value="PrmC_N"/>
</dbReference>
<dbReference type="InterPro" id="IPR007848">
    <property type="entry name" value="Small_mtfrase_dom"/>
</dbReference>
<dbReference type="InterPro" id="IPR004556">
    <property type="entry name" value="HemK-like"/>
</dbReference>
<evidence type="ECO:0000256" key="5">
    <source>
        <dbReference type="HAMAP-Rule" id="MF_02126"/>
    </source>
</evidence>
<dbReference type="Pfam" id="PF17827">
    <property type="entry name" value="PrmC_N"/>
    <property type="match status" value="1"/>
</dbReference>
<dbReference type="PANTHER" id="PTHR18895">
    <property type="entry name" value="HEMK METHYLTRANSFERASE"/>
    <property type="match status" value="1"/>
</dbReference>
<feature type="domain" description="Release factor glutamine methyltransferase N-terminal" evidence="7">
    <location>
        <begin position="10"/>
        <end position="76"/>
    </location>
</feature>
<keyword evidence="1 5" id="KW-0489">Methyltransferase</keyword>
<keyword evidence="2 5" id="KW-0808">Transferase</keyword>
<dbReference type="PROSITE" id="PS00092">
    <property type="entry name" value="N6_MTASE"/>
    <property type="match status" value="1"/>
</dbReference>
<comment type="similarity">
    <text evidence="5">Belongs to the protein N5-glutamine methyltransferase family. PrmC subfamily.</text>
</comment>
<evidence type="ECO:0000256" key="2">
    <source>
        <dbReference type="ARBA" id="ARBA00022679"/>
    </source>
</evidence>
<dbReference type="InterPro" id="IPR029063">
    <property type="entry name" value="SAM-dependent_MTases_sf"/>
</dbReference>
<reference evidence="8" key="1">
    <citation type="journal article" date="2014" name="Int. J. Syst. Evol. Microbiol.">
        <title>Complete genome of a new Firmicutes species belonging to the dominant human colonic microbiota ('Ruminococcus bicirculans') reveals two chromosomes and a selective capacity to utilize plant glucans.</title>
        <authorList>
            <consortium name="NISC Comparative Sequencing Program"/>
            <person name="Wegmann U."/>
            <person name="Louis P."/>
            <person name="Goesmann A."/>
            <person name="Henrissat B."/>
            <person name="Duncan S.H."/>
            <person name="Flint H.J."/>
        </authorList>
    </citation>
    <scope>NUCLEOTIDE SEQUENCE</scope>
    <source>
        <strain evidence="8">NBRC 107169</strain>
    </source>
</reference>
<accession>A0ABQ5URB5</accession>
<dbReference type="SUPFAM" id="SSF53335">
    <property type="entry name" value="S-adenosyl-L-methionine-dependent methyltransferases"/>
    <property type="match status" value="1"/>
</dbReference>
<evidence type="ECO:0000313" key="8">
    <source>
        <dbReference type="EMBL" id="GLQ16477.1"/>
    </source>
</evidence>
<comment type="caution">
    <text evidence="8">The sequence shown here is derived from an EMBL/GenBank/DDBJ whole genome shotgun (WGS) entry which is preliminary data.</text>
</comment>
<feature type="binding site" evidence="5">
    <location>
        <begin position="119"/>
        <end position="123"/>
    </location>
    <ligand>
        <name>S-adenosyl-L-methionine</name>
        <dbReference type="ChEBI" id="CHEBI:59789"/>
    </ligand>
</feature>
<gene>
    <name evidence="5" type="primary">prmC</name>
    <name evidence="8" type="ORF">GCM10007879_07260</name>
</gene>
<dbReference type="InterPro" id="IPR002052">
    <property type="entry name" value="DNA_methylase_N6_adenine_CS"/>
</dbReference>
<comment type="function">
    <text evidence="5">Methylates the class 1 translation termination release factors RF1/PrfA and RF2/PrfB on the glutamine residue of the universally conserved GGQ motif.</text>
</comment>
<protein>
    <recommendedName>
        <fullName evidence="5">Release factor glutamine methyltransferase</fullName>
        <shortName evidence="5">RF MTase</shortName>
        <ecNumber evidence="5">2.1.1.297</ecNumber>
    </recommendedName>
    <alternativeName>
        <fullName evidence="5">N5-glutamine methyltransferase PrmC</fullName>
    </alternativeName>
    <alternativeName>
        <fullName evidence="5">Protein-(glutamine-N5) MTase PrmC</fullName>
    </alternativeName>
    <alternativeName>
        <fullName evidence="5">Protein-glutamine N-methyltransferase PrmC</fullName>
    </alternativeName>
</protein>
<evidence type="ECO:0000259" key="7">
    <source>
        <dbReference type="Pfam" id="PF17827"/>
    </source>
</evidence>
<evidence type="ECO:0000256" key="3">
    <source>
        <dbReference type="ARBA" id="ARBA00022691"/>
    </source>
</evidence>
<feature type="binding site" evidence="5">
    <location>
        <position position="171"/>
    </location>
    <ligand>
        <name>S-adenosyl-L-methionine</name>
        <dbReference type="ChEBI" id="CHEBI:59789"/>
    </ligand>
</feature>
<dbReference type="InterPro" id="IPR019874">
    <property type="entry name" value="RF_methyltr_PrmC"/>
</dbReference>
<dbReference type="NCBIfam" id="TIGR00536">
    <property type="entry name" value="hemK_fam"/>
    <property type="match status" value="1"/>
</dbReference>
<dbReference type="InterPro" id="IPR050320">
    <property type="entry name" value="N5-glutamine_MTase"/>
</dbReference>
<comment type="catalytic activity">
    <reaction evidence="4 5">
        <text>L-glutaminyl-[peptide chain release factor] + S-adenosyl-L-methionine = N(5)-methyl-L-glutaminyl-[peptide chain release factor] + S-adenosyl-L-homocysteine + H(+)</text>
        <dbReference type="Rhea" id="RHEA:42896"/>
        <dbReference type="Rhea" id="RHEA-COMP:10271"/>
        <dbReference type="Rhea" id="RHEA-COMP:10272"/>
        <dbReference type="ChEBI" id="CHEBI:15378"/>
        <dbReference type="ChEBI" id="CHEBI:30011"/>
        <dbReference type="ChEBI" id="CHEBI:57856"/>
        <dbReference type="ChEBI" id="CHEBI:59789"/>
        <dbReference type="ChEBI" id="CHEBI:61891"/>
        <dbReference type="EC" id="2.1.1.297"/>
    </reaction>
</comment>
<feature type="binding site" evidence="5">
    <location>
        <position position="142"/>
    </location>
    <ligand>
        <name>S-adenosyl-L-methionine</name>
        <dbReference type="ChEBI" id="CHEBI:59789"/>
    </ligand>
</feature>
<sequence length="279" mass="30650">MPTYQERLVFWRKKFEAAELVTAGLDARYLLLAAAKMDAAQLISADKDQIPESVSTAFDAMGERRLKGEPVARILGEKEFYGHNFVLNKETLVPRPETELIVDVALERFSRDGRVLDLGTGTGAIAITLLLEYPDASGVAVDLSKGALECAQQNAERHGVQDRLTLLHGSWFDPVPAQKFDLIISNPPYIGVDERDEMNAEALGFDPQMALFAEEGGLAAYKAIIERANEFLAGDGWLIFEIGYTQAEAVSQLLHDNGFGEIAKLSDLSGHDRAVLAQR</sequence>
<keyword evidence="3 5" id="KW-0949">S-adenosyl-L-methionine</keyword>
<evidence type="ECO:0000256" key="1">
    <source>
        <dbReference type="ARBA" id="ARBA00022603"/>
    </source>
</evidence>
<dbReference type="Gene3D" id="3.40.50.150">
    <property type="entry name" value="Vaccinia Virus protein VP39"/>
    <property type="match status" value="1"/>
</dbReference>